<gene>
    <name evidence="2" type="primary">amaP</name>
    <name evidence="2" type="ORF">FZ040_01460</name>
</gene>
<organism evidence="2 3">
    <name type="scientific">Selenomonas ruminis</name>
    <dbReference type="NCBI Taxonomy" id="2593411"/>
    <lineage>
        <taxon>Bacteria</taxon>
        <taxon>Bacillati</taxon>
        <taxon>Bacillota</taxon>
        <taxon>Negativicutes</taxon>
        <taxon>Selenomonadales</taxon>
        <taxon>Selenomonadaceae</taxon>
        <taxon>Selenomonas</taxon>
    </lineage>
</organism>
<protein>
    <submittedName>
        <fullName evidence="2">Alkaline shock response membrane anchor protein AmaP</fullName>
    </submittedName>
</protein>
<proteinExistence type="predicted"/>
<feature type="transmembrane region" description="Helical" evidence="1">
    <location>
        <begin position="49"/>
        <end position="69"/>
    </location>
</feature>
<comment type="caution">
    <text evidence="2">The sequence shown here is derived from an EMBL/GenBank/DDBJ whole genome shotgun (WGS) entry which is preliminary data.</text>
</comment>
<dbReference type="AlphaFoldDB" id="A0A5D6WCM7"/>
<sequence>MGIINRFLLLLLSLLTLALSISVLGAVFGWLPESVWLDSLHYAMARQETIAASVVVFLVSLKLLGQVFCCSKDKTTSKGEYVIESGPRGEVRVALDAVRNFTDRLAREAHGVRDVRVVVKARNRKEGATLALQLELVVGREAEVTKLSEKLTTTIQQQLEQTMALTEVPVNIVIKDVSDAQPSKKHRVV</sequence>
<keyword evidence="1" id="KW-0472">Membrane</keyword>
<dbReference type="OrthoDB" id="1665551at2"/>
<keyword evidence="1" id="KW-1133">Transmembrane helix</keyword>
<evidence type="ECO:0000313" key="2">
    <source>
        <dbReference type="EMBL" id="TYZ24735.1"/>
    </source>
</evidence>
<dbReference type="EMBL" id="VTOY01000001">
    <property type="protein sequence ID" value="TYZ24735.1"/>
    <property type="molecule type" value="Genomic_DNA"/>
</dbReference>
<dbReference type="NCBIfam" id="NF033218">
    <property type="entry name" value="anchor_AmaP"/>
    <property type="match status" value="1"/>
</dbReference>
<dbReference type="Proteomes" id="UP000323646">
    <property type="component" value="Unassembled WGS sequence"/>
</dbReference>
<accession>A0A5D6WCM7</accession>
<evidence type="ECO:0000313" key="3">
    <source>
        <dbReference type="Proteomes" id="UP000323646"/>
    </source>
</evidence>
<keyword evidence="1" id="KW-0812">Transmembrane</keyword>
<name>A0A5D6WCM7_9FIRM</name>
<evidence type="ECO:0000256" key="1">
    <source>
        <dbReference type="SAM" id="Phobius"/>
    </source>
</evidence>
<reference evidence="2 3" key="1">
    <citation type="submission" date="2019-08" db="EMBL/GenBank/DDBJ databases">
        <title>Selenomonas sp. mPRGC5 and Selenomonas sp. mPRGC8 isolated from ruminal fluid of dairy goat (Capra hircus).</title>
        <authorList>
            <person name="Poothong S."/>
            <person name="Nuengjamnong C."/>
            <person name="Tanasupawat S."/>
        </authorList>
    </citation>
    <scope>NUCLEOTIDE SEQUENCE [LARGE SCALE GENOMIC DNA]</scope>
    <source>
        <strain evidence="3">mPRGC5</strain>
    </source>
</reference>
<keyword evidence="3" id="KW-1185">Reference proteome</keyword>
<dbReference type="RefSeq" id="WP_149170362.1">
    <property type="nucleotide sequence ID" value="NZ_VTOY01000001.1"/>
</dbReference>